<evidence type="ECO:0000259" key="10">
    <source>
        <dbReference type="Pfam" id="PF00768"/>
    </source>
</evidence>
<dbReference type="PRINTS" id="PR00725">
    <property type="entry name" value="DADACBPTASE1"/>
</dbReference>
<feature type="binding site" evidence="8">
    <location>
        <position position="210"/>
    </location>
    <ligand>
        <name>substrate</name>
    </ligand>
</feature>
<sequence length="274" mass="30210">MSAAEIIQYGQPERLALQSGVAMVVDDRDGVMLYGRNIQRQRPIASLTKLMTALVIIESGLILDEPLEITRADRDRLRGTRSRLPFGAVFTRYDLMRAALGASDNRAAAALARTYPGGDEAMLAAMNAKARELGMTQTRFADASGLDNGNVSTASDLARLVNETQKHSLFQVMTTAAAFRISDRVSGRQIAFRNTNRLVHRDSWEIGLSKTGYTAAAGNCLIMQATISDRPLTIVLLNSWGKYSRYGDAKRIHQWLQKAERRVPHIVTARASQS</sequence>
<dbReference type="GO" id="GO:0009002">
    <property type="term" value="F:serine-type D-Ala-D-Ala carboxypeptidase activity"/>
    <property type="evidence" value="ECO:0007669"/>
    <property type="project" value="InterPro"/>
</dbReference>
<feature type="active site" description="Acyl-ester intermediate" evidence="7">
    <location>
        <position position="46"/>
    </location>
</feature>
<keyword evidence="5" id="KW-0573">Peptidoglycan synthesis</keyword>
<evidence type="ECO:0000256" key="8">
    <source>
        <dbReference type="PIRSR" id="PIRSR618044-2"/>
    </source>
</evidence>
<evidence type="ECO:0000313" key="12">
    <source>
        <dbReference type="Proteomes" id="UP000179037"/>
    </source>
</evidence>
<feature type="domain" description="Peptidase S11 D-alanyl-D-alanine carboxypeptidase A N-terminal" evidence="10">
    <location>
        <begin position="15"/>
        <end position="239"/>
    </location>
</feature>
<feature type="active site" evidence="7">
    <location>
        <position position="103"/>
    </location>
</feature>
<evidence type="ECO:0000256" key="3">
    <source>
        <dbReference type="ARBA" id="ARBA00022801"/>
    </source>
</evidence>
<dbReference type="STRING" id="1817768.A3A87_07145"/>
<dbReference type="GO" id="GO:0009252">
    <property type="term" value="P:peptidoglycan biosynthetic process"/>
    <property type="evidence" value="ECO:0007669"/>
    <property type="project" value="UniProtKB-KW"/>
</dbReference>
<dbReference type="AlphaFoldDB" id="A0A1F6U495"/>
<organism evidence="11 12">
    <name type="scientific">Candidatus Muproteobacteria bacterium RIFCSPLOWO2_01_FULL_60_18</name>
    <dbReference type="NCBI Taxonomy" id="1817768"/>
    <lineage>
        <taxon>Bacteria</taxon>
        <taxon>Pseudomonadati</taxon>
        <taxon>Pseudomonadota</taxon>
        <taxon>Candidatus Muproteobacteria</taxon>
    </lineage>
</organism>
<reference evidence="11 12" key="1">
    <citation type="journal article" date="2016" name="Nat. Commun.">
        <title>Thousands of microbial genomes shed light on interconnected biogeochemical processes in an aquifer system.</title>
        <authorList>
            <person name="Anantharaman K."/>
            <person name="Brown C.T."/>
            <person name="Hug L.A."/>
            <person name="Sharon I."/>
            <person name="Castelle C.J."/>
            <person name="Probst A.J."/>
            <person name="Thomas B.C."/>
            <person name="Singh A."/>
            <person name="Wilkins M.J."/>
            <person name="Karaoz U."/>
            <person name="Brodie E.L."/>
            <person name="Williams K.H."/>
            <person name="Hubbard S.S."/>
            <person name="Banfield J.F."/>
        </authorList>
    </citation>
    <scope>NUCLEOTIDE SEQUENCE [LARGE SCALE GENOMIC DNA]</scope>
</reference>
<dbReference type="SUPFAM" id="SSF56601">
    <property type="entry name" value="beta-lactamase/transpeptidase-like"/>
    <property type="match status" value="1"/>
</dbReference>
<dbReference type="EMBL" id="MFTC01000026">
    <property type="protein sequence ID" value="OGI52129.1"/>
    <property type="molecule type" value="Genomic_DNA"/>
</dbReference>
<evidence type="ECO:0000256" key="1">
    <source>
        <dbReference type="ARBA" id="ARBA00007164"/>
    </source>
</evidence>
<evidence type="ECO:0000256" key="2">
    <source>
        <dbReference type="ARBA" id="ARBA00022729"/>
    </source>
</evidence>
<dbReference type="PANTHER" id="PTHR35333:SF3">
    <property type="entry name" value="BETA-LACTAMASE-TYPE TRANSPEPTIDASE FOLD CONTAINING PROTEIN"/>
    <property type="match status" value="1"/>
</dbReference>
<keyword evidence="2" id="KW-0732">Signal</keyword>
<dbReference type="GO" id="GO:0006508">
    <property type="term" value="P:proteolysis"/>
    <property type="evidence" value="ECO:0007669"/>
    <property type="project" value="InterPro"/>
</dbReference>
<dbReference type="GO" id="GO:0071555">
    <property type="term" value="P:cell wall organization"/>
    <property type="evidence" value="ECO:0007669"/>
    <property type="project" value="UniProtKB-KW"/>
</dbReference>
<evidence type="ECO:0000256" key="4">
    <source>
        <dbReference type="ARBA" id="ARBA00022960"/>
    </source>
</evidence>
<evidence type="ECO:0000313" key="11">
    <source>
        <dbReference type="EMBL" id="OGI52129.1"/>
    </source>
</evidence>
<dbReference type="InterPro" id="IPR000871">
    <property type="entry name" value="Beta-lactam_class-A"/>
</dbReference>
<comment type="similarity">
    <text evidence="1 9">Belongs to the peptidase S11 family.</text>
</comment>
<accession>A0A1F6U495</accession>
<evidence type="ECO:0000256" key="9">
    <source>
        <dbReference type="RuleBase" id="RU004016"/>
    </source>
</evidence>
<dbReference type="GO" id="GO:0046677">
    <property type="term" value="P:response to antibiotic"/>
    <property type="evidence" value="ECO:0007669"/>
    <property type="project" value="InterPro"/>
</dbReference>
<name>A0A1F6U495_9PROT</name>
<keyword evidence="6" id="KW-0961">Cell wall biogenesis/degradation</keyword>
<gene>
    <name evidence="11" type="ORF">A3A87_07145</name>
</gene>
<feature type="active site" description="Proton acceptor" evidence="7">
    <location>
        <position position="49"/>
    </location>
</feature>
<dbReference type="PANTHER" id="PTHR35333">
    <property type="entry name" value="BETA-LACTAMASE"/>
    <property type="match status" value="1"/>
</dbReference>
<dbReference type="InterPro" id="IPR001967">
    <property type="entry name" value="Peptidase_S11_N"/>
</dbReference>
<evidence type="ECO:0000256" key="5">
    <source>
        <dbReference type="ARBA" id="ARBA00022984"/>
    </source>
</evidence>
<dbReference type="GO" id="GO:0030655">
    <property type="term" value="P:beta-lactam antibiotic catabolic process"/>
    <property type="evidence" value="ECO:0007669"/>
    <property type="project" value="InterPro"/>
</dbReference>
<dbReference type="InterPro" id="IPR018044">
    <property type="entry name" value="Peptidase_S11"/>
</dbReference>
<comment type="caution">
    <text evidence="11">The sequence shown here is derived from an EMBL/GenBank/DDBJ whole genome shotgun (WGS) entry which is preliminary data.</text>
</comment>
<evidence type="ECO:0000256" key="6">
    <source>
        <dbReference type="ARBA" id="ARBA00023316"/>
    </source>
</evidence>
<proteinExistence type="inferred from homology"/>
<dbReference type="InterPro" id="IPR012338">
    <property type="entry name" value="Beta-lactam/transpept-like"/>
</dbReference>
<evidence type="ECO:0000256" key="7">
    <source>
        <dbReference type="PIRSR" id="PIRSR618044-1"/>
    </source>
</evidence>
<dbReference type="GO" id="GO:0008800">
    <property type="term" value="F:beta-lactamase activity"/>
    <property type="evidence" value="ECO:0007669"/>
    <property type="project" value="InterPro"/>
</dbReference>
<dbReference type="Gene3D" id="3.40.710.10">
    <property type="entry name" value="DD-peptidase/beta-lactamase superfamily"/>
    <property type="match status" value="1"/>
</dbReference>
<dbReference type="Pfam" id="PF00768">
    <property type="entry name" value="Peptidase_S11"/>
    <property type="match status" value="1"/>
</dbReference>
<dbReference type="GO" id="GO:0008360">
    <property type="term" value="P:regulation of cell shape"/>
    <property type="evidence" value="ECO:0007669"/>
    <property type="project" value="UniProtKB-KW"/>
</dbReference>
<keyword evidence="4" id="KW-0133">Cell shape</keyword>
<dbReference type="Proteomes" id="UP000179037">
    <property type="component" value="Unassembled WGS sequence"/>
</dbReference>
<keyword evidence="3" id="KW-0378">Hydrolase</keyword>
<protein>
    <recommendedName>
        <fullName evidence="10">Peptidase S11 D-alanyl-D-alanine carboxypeptidase A N-terminal domain-containing protein</fullName>
    </recommendedName>
</protein>